<dbReference type="PANTHER" id="PTHR46060">
    <property type="entry name" value="MARINER MOS1 TRANSPOSASE-LIKE PROTEIN"/>
    <property type="match status" value="1"/>
</dbReference>
<gene>
    <name evidence="1" type="ORF">AVEN_11288_1</name>
</gene>
<accession>A0A4Y2IW31</accession>
<dbReference type="OrthoDB" id="6433752at2759"/>
<evidence type="ECO:0000313" key="2">
    <source>
        <dbReference type="Proteomes" id="UP000499080"/>
    </source>
</evidence>
<protein>
    <recommendedName>
        <fullName evidence="3">Histone-lysine N-methyltransferase SETMAR</fullName>
    </recommendedName>
</protein>
<name>A0A4Y2IW31_ARAVE</name>
<dbReference type="AlphaFoldDB" id="A0A4Y2IW31"/>
<sequence>MEWRHTHSPVRVKAKQTLSQLKIMVSMFWDRHGALLVYFMQHGTTINAVAYGQTLRKLRRAIQNKRHGMLIEGILLLHDNARPHTAAQTQVLLDSFGWEVLDHPLQPRPCAEQFSSFPPSQT</sequence>
<organism evidence="1 2">
    <name type="scientific">Araneus ventricosus</name>
    <name type="common">Orbweaver spider</name>
    <name type="synonym">Epeira ventricosa</name>
    <dbReference type="NCBI Taxonomy" id="182803"/>
    <lineage>
        <taxon>Eukaryota</taxon>
        <taxon>Metazoa</taxon>
        <taxon>Ecdysozoa</taxon>
        <taxon>Arthropoda</taxon>
        <taxon>Chelicerata</taxon>
        <taxon>Arachnida</taxon>
        <taxon>Araneae</taxon>
        <taxon>Araneomorphae</taxon>
        <taxon>Entelegynae</taxon>
        <taxon>Araneoidea</taxon>
        <taxon>Araneidae</taxon>
        <taxon>Araneus</taxon>
    </lineage>
</organism>
<dbReference type="GO" id="GO:0003676">
    <property type="term" value="F:nucleic acid binding"/>
    <property type="evidence" value="ECO:0007669"/>
    <property type="project" value="InterPro"/>
</dbReference>
<comment type="caution">
    <text evidence="1">The sequence shown here is derived from an EMBL/GenBank/DDBJ whole genome shotgun (WGS) entry which is preliminary data.</text>
</comment>
<reference evidence="1 2" key="1">
    <citation type="journal article" date="2019" name="Sci. Rep.">
        <title>Orb-weaving spider Araneus ventricosus genome elucidates the spidroin gene catalogue.</title>
        <authorList>
            <person name="Kono N."/>
            <person name="Nakamura H."/>
            <person name="Ohtoshi R."/>
            <person name="Moran D.A.P."/>
            <person name="Shinohara A."/>
            <person name="Yoshida Y."/>
            <person name="Fujiwara M."/>
            <person name="Mori M."/>
            <person name="Tomita M."/>
            <person name="Arakawa K."/>
        </authorList>
    </citation>
    <scope>NUCLEOTIDE SEQUENCE [LARGE SCALE GENOMIC DNA]</scope>
</reference>
<dbReference type="InterPro" id="IPR036397">
    <property type="entry name" value="RNaseH_sf"/>
</dbReference>
<dbReference type="Proteomes" id="UP000499080">
    <property type="component" value="Unassembled WGS sequence"/>
</dbReference>
<keyword evidence="2" id="KW-1185">Reference proteome</keyword>
<dbReference type="Pfam" id="PF01359">
    <property type="entry name" value="Transposase_1"/>
    <property type="match status" value="1"/>
</dbReference>
<dbReference type="PANTHER" id="PTHR46060:SF1">
    <property type="entry name" value="MARINER MOS1 TRANSPOSASE-LIKE PROTEIN"/>
    <property type="match status" value="1"/>
</dbReference>
<dbReference type="EMBL" id="BGPR01002947">
    <property type="protein sequence ID" value="GBM81439.1"/>
    <property type="molecule type" value="Genomic_DNA"/>
</dbReference>
<evidence type="ECO:0008006" key="3">
    <source>
        <dbReference type="Google" id="ProtNLM"/>
    </source>
</evidence>
<dbReference type="Gene3D" id="3.30.420.10">
    <property type="entry name" value="Ribonuclease H-like superfamily/Ribonuclease H"/>
    <property type="match status" value="1"/>
</dbReference>
<dbReference type="InterPro" id="IPR052709">
    <property type="entry name" value="Transposase-MT_Hybrid"/>
</dbReference>
<evidence type="ECO:0000313" key="1">
    <source>
        <dbReference type="EMBL" id="GBM81439.1"/>
    </source>
</evidence>
<dbReference type="InterPro" id="IPR001888">
    <property type="entry name" value="Transposase_1"/>
</dbReference>
<proteinExistence type="predicted"/>